<protein>
    <submittedName>
        <fullName evidence="1">Phage GP46 family protein</fullName>
    </submittedName>
</protein>
<reference evidence="1 2" key="1">
    <citation type="submission" date="2024-02" db="EMBL/GenBank/DDBJ databases">
        <title>Expansion and revision of Xanthobacter and proposal of Roseixanthobacter gen. nov.</title>
        <authorList>
            <person name="Soltysiak M.P.M."/>
            <person name="Jalihal A."/>
            <person name="Ory A."/>
            <person name="Chrisophersen C."/>
            <person name="Lee A.D."/>
            <person name="Boulton J."/>
            <person name="Springer M."/>
        </authorList>
    </citation>
    <scope>NUCLEOTIDE SEQUENCE [LARGE SCALE GENOMIC DNA]</scope>
    <source>
        <strain evidence="1 2">23A</strain>
    </source>
</reference>
<comment type="caution">
    <text evidence="1">The sequence shown here is derived from an EMBL/GenBank/DDBJ whole genome shotgun (WGS) entry which is preliminary data.</text>
</comment>
<evidence type="ECO:0000313" key="2">
    <source>
        <dbReference type="Proteomes" id="UP001604002"/>
    </source>
</evidence>
<gene>
    <name evidence="1" type="ORF">V5F32_00770</name>
</gene>
<dbReference type="RefSeq" id="WP_393990777.1">
    <property type="nucleotide sequence ID" value="NZ_JBAFVH010000001.1"/>
</dbReference>
<name>A0ABW6ZSB0_9HYPH</name>
<keyword evidence="2" id="KW-1185">Reference proteome</keyword>
<evidence type="ECO:0000313" key="1">
    <source>
        <dbReference type="EMBL" id="MFG1370689.1"/>
    </source>
</evidence>
<accession>A0ABW6ZSB0</accession>
<dbReference type="Pfam" id="PF07409">
    <property type="entry name" value="GP46"/>
    <property type="match status" value="1"/>
</dbReference>
<dbReference type="InterPro" id="IPR010877">
    <property type="entry name" value="Phage_Mu_Gp46"/>
</dbReference>
<proteinExistence type="predicted"/>
<sequence>MQIFIRVNEGCAEQPLLLWDSVWDAQAGEADWALADPVAEPLNKGGLQATSQLETAVVLCLFTDKRAPEELRNGAPGPGGFPPRLDDGDPRGWWGDGIDVRADDGEAELGSHLWLLERAPLTEEVGRLAEFYAREALDPLLAQQACARIEVAATVNEIRGRLELDVDLYGRDGTVIYAGRFSVYWRRIEAA</sequence>
<dbReference type="EMBL" id="JBAFVH010000001">
    <property type="protein sequence ID" value="MFG1370689.1"/>
    <property type="molecule type" value="Genomic_DNA"/>
</dbReference>
<dbReference type="Proteomes" id="UP001604002">
    <property type="component" value="Unassembled WGS sequence"/>
</dbReference>
<organism evidence="1 2">
    <name type="scientific">Xanthobacter oligotrophicus</name>
    <dbReference type="NCBI Taxonomy" id="2607286"/>
    <lineage>
        <taxon>Bacteria</taxon>
        <taxon>Pseudomonadati</taxon>
        <taxon>Pseudomonadota</taxon>
        <taxon>Alphaproteobacteria</taxon>
        <taxon>Hyphomicrobiales</taxon>
        <taxon>Xanthobacteraceae</taxon>
        <taxon>Xanthobacter</taxon>
    </lineage>
</organism>